<name>A0A428ZAE5_KIBAR</name>
<dbReference type="InterPro" id="IPR029058">
    <property type="entry name" value="AB_hydrolase_fold"/>
</dbReference>
<comment type="similarity">
    <text evidence="1">Belongs to the AB hydrolase superfamily.</text>
</comment>
<dbReference type="EMBL" id="QHKI01000014">
    <property type="protein sequence ID" value="RSM85024.1"/>
    <property type="molecule type" value="Genomic_DNA"/>
</dbReference>
<gene>
    <name evidence="3" type="ORF">DMH04_19430</name>
</gene>
<dbReference type="SUPFAM" id="SSF53474">
    <property type="entry name" value="alpha/beta-Hydrolases"/>
    <property type="match status" value="1"/>
</dbReference>
<dbReference type="Gene3D" id="3.40.50.1820">
    <property type="entry name" value="alpha/beta hydrolase"/>
    <property type="match status" value="1"/>
</dbReference>
<reference evidence="3 4" key="1">
    <citation type="submission" date="2018-05" db="EMBL/GenBank/DDBJ databases">
        <title>Evolution of GPA BGCs.</title>
        <authorList>
            <person name="Waglechner N."/>
            <person name="Wright G.D."/>
        </authorList>
    </citation>
    <scope>NUCLEOTIDE SEQUENCE [LARGE SCALE GENOMIC DNA]</scope>
    <source>
        <strain evidence="3 4">A82846</strain>
    </source>
</reference>
<dbReference type="Proteomes" id="UP000287547">
    <property type="component" value="Unassembled WGS sequence"/>
</dbReference>
<evidence type="ECO:0000256" key="2">
    <source>
        <dbReference type="SAM" id="MobiDB-lite"/>
    </source>
</evidence>
<accession>A0A428ZAE5</accession>
<evidence type="ECO:0000313" key="3">
    <source>
        <dbReference type="EMBL" id="RSM85024.1"/>
    </source>
</evidence>
<protein>
    <submittedName>
        <fullName evidence="3">Acetylesterase</fullName>
    </submittedName>
</protein>
<feature type="region of interest" description="Disordered" evidence="2">
    <location>
        <begin position="1"/>
        <end position="26"/>
    </location>
</feature>
<dbReference type="AlphaFoldDB" id="A0A428ZAE5"/>
<comment type="caution">
    <text evidence="3">The sequence shown here is derived from an EMBL/GenBank/DDBJ whole genome shotgun (WGS) entry which is preliminary data.</text>
</comment>
<dbReference type="InterPro" id="IPR050261">
    <property type="entry name" value="FrsA_esterase"/>
</dbReference>
<dbReference type="RefSeq" id="WP_051794622.1">
    <property type="nucleotide sequence ID" value="NZ_QHKI01000014.1"/>
</dbReference>
<dbReference type="PANTHER" id="PTHR22946:SF8">
    <property type="entry name" value="ACETYL XYLAN ESTERASE DOMAIN-CONTAINING PROTEIN"/>
    <property type="match status" value="1"/>
</dbReference>
<organism evidence="3 4">
    <name type="scientific">Kibdelosporangium aridum</name>
    <dbReference type="NCBI Taxonomy" id="2030"/>
    <lineage>
        <taxon>Bacteria</taxon>
        <taxon>Bacillati</taxon>
        <taxon>Actinomycetota</taxon>
        <taxon>Actinomycetes</taxon>
        <taxon>Pseudonocardiales</taxon>
        <taxon>Pseudonocardiaceae</taxon>
        <taxon>Kibdelosporangium</taxon>
    </lineage>
</organism>
<proteinExistence type="inferred from homology"/>
<sequence>MLRSLASKTTWDETPADPIEGTSWERDGVRGSQVSWSVGYGPRTEAWILRPATASGPLPGLIALHGHDGFKFHGKEKIADGPTDVPAVATLRREMYGGVAFANYFARQGFTVLVPDVFLWGSRRFPIDEMRPGPMPGPEHLWTAAEEDHPDRDDIAWYNRLAARHEHLVAKFCTIINRSLTDVVSYEDRVAARYLRSRTDLVDGPIGCVGLSGGGCRAALLHATCDEISAAVVVGMMSTYGPLLEGYFANHTWMFFPPGLRDWPDLAARRAPIPLLVQYLLDDDLFPTSGIRAADARLTEIYGRSGEYTGQFYPGPHRFDPDMHRAALSWLRKWLF</sequence>
<evidence type="ECO:0000313" key="4">
    <source>
        <dbReference type="Proteomes" id="UP000287547"/>
    </source>
</evidence>
<dbReference type="PANTHER" id="PTHR22946">
    <property type="entry name" value="DIENELACTONE HYDROLASE DOMAIN-CONTAINING PROTEIN-RELATED"/>
    <property type="match status" value="1"/>
</dbReference>
<dbReference type="OrthoDB" id="3668964at2"/>
<evidence type="ECO:0000256" key="1">
    <source>
        <dbReference type="ARBA" id="ARBA00008645"/>
    </source>
</evidence>